<dbReference type="Proteomes" id="UP000593594">
    <property type="component" value="Chromosome"/>
</dbReference>
<dbReference type="InterPro" id="IPR000209">
    <property type="entry name" value="Peptidase_S8/S53_dom"/>
</dbReference>
<keyword evidence="4" id="KW-1185">Reference proteome</keyword>
<keyword evidence="1" id="KW-0645">Protease</keyword>
<gene>
    <name evidence="3" type="ORF">HW532_09335</name>
</gene>
<feature type="active site" description="Charge relay system" evidence="1">
    <location>
        <position position="186"/>
    </location>
</feature>
<accession>A0A7S8C3T3</accession>
<dbReference type="EMBL" id="CP058214">
    <property type="protein sequence ID" value="QPC42874.1"/>
    <property type="molecule type" value="Genomic_DNA"/>
</dbReference>
<proteinExistence type="inferred from homology"/>
<dbReference type="GO" id="GO:0004252">
    <property type="term" value="F:serine-type endopeptidase activity"/>
    <property type="evidence" value="ECO:0007669"/>
    <property type="project" value="UniProtKB-UniRule"/>
</dbReference>
<dbReference type="Pfam" id="PF00082">
    <property type="entry name" value="Peptidase_S8"/>
    <property type="match status" value="1"/>
</dbReference>
<dbReference type="AlphaFoldDB" id="A0A7S8C3T3"/>
<comment type="similarity">
    <text evidence="1">Belongs to the peptidase S8 family.</text>
</comment>
<sequence>MSGEVTVGILDSGVSGALAPRLARYRRFHPLDNGRIAAGPPVADETGHGSAVTQTVRVLAPTARLAHAQVFSGAHLAAPATIAAGLDWLAGDGADLVVMCFGLAADRAVLRTACARAVERGAILVAASPARGPQPFPAAYPHVIAVTGDARCAAGEVSHLDTAQALFGTHCPPPDSTRAPRFAGASAAAAHFAGLAAAWLCTAPGGGREALLAHFKAAARYRGAERRGAVAE</sequence>
<evidence type="ECO:0000313" key="3">
    <source>
        <dbReference type="EMBL" id="QPC42874.1"/>
    </source>
</evidence>
<dbReference type="InterPro" id="IPR036852">
    <property type="entry name" value="Peptidase_S8/S53_dom_sf"/>
</dbReference>
<evidence type="ECO:0000256" key="1">
    <source>
        <dbReference type="PROSITE-ProRule" id="PRU01240"/>
    </source>
</evidence>
<feature type="active site" description="Charge relay system" evidence="1">
    <location>
        <position position="48"/>
    </location>
</feature>
<dbReference type="GO" id="GO:0006508">
    <property type="term" value="P:proteolysis"/>
    <property type="evidence" value="ECO:0007669"/>
    <property type="project" value="UniProtKB-KW"/>
</dbReference>
<reference evidence="3 4" key="1">
    <citation type="submission" date="2020-06" db="EMBL/GenBank/DDBJ databases">
        <title>Genome sequence of 2 isolates from Red Sea Mangroves.</title>
        <authorList>
            <person name="Sefrji F."/>
            <person name="Michoud G."/>
            <person name="Merlino G."/>
            <person name="Daffonchio D."/>
        </authorList>
    </citation>
    <scope>NUCLEOTIDE SEQUENCE [LARGE SCALE GENOMIC DNA]</scope>
    <source>
        <strain evidence="3 4">R1DC25</strain>
    </source>
</reference>
<feature type="active site" description="Charge relay system" evidence="1">
    <location>
        <position position="11"/>
    </location>
</feature>
<feature type="domain" description="Peptidase S8/S53" evidence="2">
    <location>
        <begin position="4"/>
        <end position="214"/>
    </location>
</feature>
<name>A0A7S8C3T3_9HYPH</name>
<keyword evidence="1" id="KW-0378">Hydrolase</keyword>
<dbReference type="PROSITE" id="PS51892">
    <property type="entry name" value="SUBTILASE"/>
    <property type="match status" value="1"/>
</dbReference>
<evidence type="ECO:0000259" key="2">
    <source>
        <dbReference type="Pfam" id="PF00082"/>
    </source>
</evidence>
<dbReference type="Gene3D" id="3.40.50.200">
    <property type="entry name" value="Peptidase S8/S53 domain"/>
    <property type="match status" value="1"/>
</dbReference>
<evidence type="ECO:0000313" key="4">
    <source>
        <dbReference type="Proteomes" id="UP000593594"/>
    </source>
</evidence>
<dbReference type="RefSeq" id="WP_213164113.1">
    <property type="nucleotide sequence ID" value="NZ_CP058214.1"/>
</dbReference>
<dbReference type="KEGG" id="kmn:HW532_09335"/>
<organism evidence="3 4">
    <name type="scientific">Kaustia mangrovi</name>
    <dbReference type="NCBI Taxonomy" id="2593653"/>
    <lineage>
        <taxon>Bacteria</taxon>
        <taxon>Pseudomonadati</taxon>
        <taxon>Pseudomonadota</taxon>
        <taxon>Alphaproteobacteria</taxon>
        <taxon>Hyphomicrobiales</taxon>
        <taxon>Parvibaculaceae</taxon>
        <taxon>Kaustia</taxon>
    </lineage>
</organism>
<protein>
    <submittedName>
        <fullName evidence="3">Peptidase S8 and S53 subtilisin kexin sedolisin</fullName>
    </submittedName>
</protein>
<keyword evidence="1" id="KW-0720">Serine protease</keyword>
<dbReference type="SUPFAM" id="SSF52743">
    <property type="entry name" value="Subtilisin-like"/>
    <property type="match status" value="1"/>
</dbReference>